<evidence type="ECO:0000313" key="6">
    <source>
        <dbReference type="EMBL" id="MXU98782.1"/>
    </source>
</evidence>
<dbReference type="FunFam" id="2.60.120.200:FF:000124">
    <property type="entry name" value="Galectin-4"/>
    <property type="match status" value="1"/>
</dbReference>
<dbReference type="SMART" id="SM00276">
    <property type="entry name" value="GLECT"/>
    <property type="match status" value="1"/>
</dbReference>
<dbReference type="GO" id="GO:0016936">
    <property type="term" value="F:galactoside binding"/>
    <property type="evidence" value="ECO:0007669"/>
    <property type="project" value="TreeGrafter"/>
</dbReference>
<evidence type="ECO:0000256" key="4">
    <source>
        <dbReference type="SAM" id="MobiDB-lite"/>
    </source>
</evidence>
<dbReference type="InterPro" id="IPR013320">
    <property type="entry name" value="ConA-like_dom_sf"/>
</dbReference>
<dbReference type="InterPro" id="IPR001079">
    <property type="entry name" value="Galectin_CRD"/>
</dbReference>
<dbReference type="GO" id="GO:0030246">
    <property type="term" value="F:carbohydrate binding"/>
    <property type="evidence" value="ECO:0007669"/>
    <property type="project" value="UniProtKB-UniRule"/>
</dbReference>
<evidence type="ECO:0000256" key="1">
    <source>
        <dbReference type="ARBA" id="ARBA00022734"/>
    </source>
</evidence>
<dbReference type="InterPro" id="IPR044156">
    <property type="entry name" value="Galectin-like"/>
</dbReference>
<reference evidence="6" key="1">
    <citation type="submission" date="2019-12" db="EMBL/GenBank/DDBJ databases">
        <title>An insight into the sialome of adult female Ixodes ricinus ticks feeding for 6 days.</title>
        <authorList>
            <person name="Perner J."/>
            <person name="Ribeiro J.M.C."/>
        </authorList>
    </citation>
    <scope>NUCLEOTIDE SEQUENCE</scope>
    <source>
        <strain evidence="6">Semi-engorged</strain>
        <tissue evidence="6">Salivary glands</tissue>
    </source>
</reference>
<feature type="region of interest" description="Disordered" evidence="4">
    <location>
        <begin position="341"/>
        <end position="365"/>
    </location>
</feature>
<evidence type="ECO:0000256" key="2">
    <source>
        <dbReference type="ARBA" id="ARBA00022737"/>
    </source>
</evidence>
<evidence type="ECO:0000259" key="5">
    <source>
        <dbReference type="PROSITE" id="PS51304"/>
    </source>
</evidence>
<dbReference type="PROSITE" id="PS51304">
    <property type="entry name" value="GALECTIN"/>
    <property type="match status" value="1"/>
</dbReference>
<accession>A0A6B0V9S5</accession>
<dbReference type="Pfam" id="PF00337">
    <property type="entry name" value="Gal-bind_lectin"/>
    <property type="match status" value="1"/>
</dbReference>
<dbReference type="AlphaFoldDB" id="A0A6B0V9S5"/>
<dbReference type="PANTHER" id="PTHR11346:SF176">
    <property type="entry name" value="32 KDA BETA-GALACTOSIDE-BINDING LECTIN LEC-3"/>
    <property type="match status" value="1"/>
</dbReference>
<evidence type="ECO:0000256" key="3">
    <source>
        <dbReference type="RuleBase" id="RU102079"/>
    </source>
</evidence>
<dbReference type="SUPFAM" id="SSF49899">
    <property type="entry name" value="Concanavalin A-like lectins/glucanases"/>
    <property type="match status" value="1"/>
</dbReference>
<feature type="region of interest" description="Disordered" evidence="4">
    <location>
        <begin position="187"/>
        <end position="213"/>
    </location>
</feature>
<dbReference type="Gene3D" id="2.60.120.200">
    <property type="match status" value="1"/>
</dbReference>
<dbReference type="SMART" id="SM00908">
    <property type="entry name" value="Gal-bind_lectin"/>
    <property type="match status" value="1"/>
</dbReference>
<feature type="compositionally biased region" description="Basic residues" evidence="4">
    <location>
        <begin position="341"/>
        <end position="350"/>
    </location>
</feature>
<organism evidence="6">
    <name type="scientific">Ixodes ricinus</name>
    <name type="common">Common tick</name>
    <name type="synonym">Acarus ricinus</name>
    <dbReference type="NCBI Taxonomy" id="34613"/>
    <lineage>
        <taxon>Eukaryota</taxon>
        <taxon>Metazoa</taxon>
        <taxon>Ecdysozoa</taxon>
        <taxon>Arthropoda</taxon>
        <taxon>Chelicerata</taxon>
        <taxon>Arachnida</taxon>
        <taxon>Acari</taxon>
        <taxon>Parasitiformes</taxon>
        <taxon>Ixodida</taxon>
        <taxon>Ixodoidea</taxon>
        <taxon>Ixodidae</taxon>
        <taxon>Ixodinae</taxon>
        <taxon>Ixodes</taxon>
    </lineage>
</organism>
<keyword evidence="2" id="KW-0677">Repeat</keyword>
<keyword evidence="1 3" id="KW-0430">Lectin</keyword>
<proteinExistence type="predicted"/>
<protein>
    <recommendedName>
        <fullName evidence="3">Galectin</fullName>
    </recommendedName>
</protein>
<dbReference type="PANTHER" id="PTHR11346">
    <property type="entry name" value="GALECTIN"/>
    <property type="match status" value="1"/>
</dbReference>
<feature type="compositionally biased region" description="Pro residues" evidence="4">
    <location>
        <begin position="196"/>
        <end position="209"/>
    </location>
</feature>
<dbReference type="CDD" id="cd00070">
    <property type="entry name" value="GLECT"/>
    <property type="match status" value="1"/>
</dbReference>
<dbReference type="EMBL" id="GIFC01016699">
    <property type="protein sequence ID" value="MXU98782.1"/>
    <property type="molecule type" value="Transcribed_RNA"/>
</dbReference>
<name>A0A6B0V9S5_IXORI</name>
<sequence length="365" mass="37751">MNPPLYNPSIPYVGPVPGGVLSVGALLRVQGTPHATARCFVINLQCGPNMHPRDDIALHLSPVFSPPPRVVRNSIQQQQWGPEESHGDPFPLVAGQGFEILVLVEHDHYKIAINGAHYAEFRHRLPVHRVTHVAIDGEVSVGMLHFEGSVQSSAPPPGPLYPPLGGDTAMPMPMPVPVSGRVSPYGNLGHGAQYPPAQPYPAQPYPSQPGYPAGGYPGGGYPGGGYPGGAYPAGQYPPPGAAYPGQAVGTHFVPHPGDPHKQHSGLGMGTGLGAGLAAGAAALAGGSLLKHGMSHGGYPKHKSSLPIPISGNLGKGLAVGAGALAGAALLKKVNPLKAKKMFKHKHKHGWKGWSSSSSSSSSEEE</sequence>
<feature type="domain" description="Galectin" evidence="5">
    <location>
        <begin position="13"/>
        <end position="147"/>
    </location>
</feature>
<feature type="compositionally biased region" description="Low complexity" evidence="4">
    <location>
        <begin position="354"/>
        <end position="365"/>
    </location>
</feature>